<feature type="region of interest" description="Disordered" evidence="1">
    <location>
        <begin position="1"/>
        <end position="29"/>
    </location>
</feature>
<feature type="compositionally biased region" description="Acidic residues" evidence="1">
    <location>
        <begin position="272"/>
        <end position="302"/>
    </location>
</feature>
<feature type="compositionally biased region" description="Pro residues" evidence="1">
    <location>
        <begin position="14"/>
        <end position="23"/>
    </location>
</feature>
<sequence>MSQPNSGVYASHPLPAPAPPPNNPSQSVKVQAPSIEQIVSELTVEATRTILLQLSCDDPLGKTRSSLRNHYVAQQLQQQSRVTNFDIYSKQAYHAINTQYPELEGEPRYHKSLEVARILVSYVENIGCQITTHVSVRTKTYAVQALVNIASMILESRAVAATIGHELLQRFQFEDALKWNMKNILATMSREERELAGKASPDGCGRTLLEQIAWINSVATMHALHGLDLSESFTLLGGTKIVHMSYQENRANERQREGCDQEIGRAAKEPKEDEEEEEDDEEEDESEAEEEEEDDDDNEEEGSNMREDSGSFKSFNSCLKEVESIMNQKYSHLGCSEQFEKAFEASCEVEAQIQLIRQNVFRGTDSEDKLEAINALVGIGNAIMSSDPGELASSARNQFRRHFSIPELISSIVDDICPADFADLPDIDFLVEDLRGLVQLASACGTLSFDCLKDTAAFIERSARDDEDEDDIEDKDEDSDLSEEDEDITDLHKVNQSLLMTTALLAVASTAF</sequence>
<proteinExistence type="predicted"/>
<dbReference type="AlphaFoldDB" id="A0A9Q9AY21"/>
<keyword evidence="3" id="KW-1185">Reference proteome</keyword>
<dbReference type="EMBL" id="CP099424">
    <property type="protein sequence ID" value="USW55313.1"/>
    <property type="molecule type" value="Genomic_DNA"/>
</dbReference>
<evidence type="ECO:0000313" key="3">
    <source>
        <dbReference type="Proteomes" id="UP001056384"/>
    </source>
</evidence>
<dbReference type="OrthoDB" id="4364733at2759"/>
<protein>
    <submittedName>
        <fullName evidence="2">Uncharacterized protein</fullName>
    </submittedName>
</protein>
<gene>
    <name evidence="2" type="ORF">Slin15195_G086320</name>
</gene>
<evidence type="ECO:0000256" key="1">
    <source>
        <dbReference type="SAM" id="MobiDB-lite"/>
    </source>
</evidence>
<dbReference type="Proteomes" id="UP001056384">
    <property type="component" value="Chromosome 7"/>
</dbReference>
<accession>A0A9Q9AY21</accession>
<organism evidence="2 3">
    <name type="scientific">Septoria linicola</name>
    <dbReference type="NCBI Taxonomy" id="215465"/>
    <lineage>
        <taxon>Eukaryota</taxon>
        <taxon>Fungi</taxon>
        <taxon>Dikarya</taxon>
        <taxon>Ascomycota</taxon>
        <taxon>Pezizomycotina</taxon>
        <taxon>Dothideomycetes</taxon>
        <taxon>Dothideomycetidae</taxon>
        <taxon>Mycosphaerellales</taxon>
        <taxon>Mycosphaerellaceae</taxon>
        <taxon>Septoria</taxon>
    </lineage>
</organism>
<feature type="region of interest" description="Disordered" evidence="1">
    <location>
        <begin position="463"/>
        <end position="487"/>
    </location>
</feature>
<reference evidence="2" key="1">
    <citation type="submission" date="2022-06" db="EMBL/GenBank/DDBJ databases">
        <title>Complete genome sequences of two strains of the flax pathogen Septoria linicola.</title>
        <authorList>
            <person name="Lapalu N."/>
            <person name="Simon A."/>
            <person name="Demenou B."/>
            <person name="Paumier D."/>
            <person name="Guillot M.-P."/>
            <person name="Gout L."/>
            <person name="Valade R."/>
        </authorList>
    </citation>
    <scope>NUCLEOTIDE SEQUENCE</scope>
    <source>
        <strain evidence="2">SE15195</strain>
    </source>
</reference>
<name>A0A9Q9AY21_9PEZI</name>
<evidence type="ECO:0000313" key="2">
    <source>
        <dbReference type="EMBL" id="USW55313.1"/>
    </source>
</evidence>
<feature type="compositionally biased region" description="Basic and acidic residues" evidence="1">
    <location>
        <begin position="250"/>
        <end position="271"/>
    </location>
</feature>
<feature type="compositionally biased region" description="Acidic residues" evidence="1">
    <location>
        <begin position="465"/>
        <end position="487"/>
    </location>
</feature>
<feature type="region of interest" description="Disordered" evidence="1">
    <location>
        <begin position="249"/>
        <end position="310"/>
    </location>
</feature>